<organism evidence="2">
    <name type="scientific">Guillardia theta (strain CCMP2712)</name>
    <name type="common">Cryptophyte</name>
    <dbReference type="NCBI Taxonomy" id="905079"/>
    <lineage>
        <taxon>Eukaryota</taxon>
        <taxon>Cryptophyceae</taxon>
        <taxon>Pyrenomonadales</taxon>
        <taxon>Geminigeraceae</taxon>
        <taxon>Guillardia</taxon>
    </lineage>
</organism>
<feature type="transmembrane region" description="Helical" evidence="1">
    <location>
        <begin position="193"/>
        <end position="214"/>
    </location>
</feature>
<feature type="transmembrane region" description="Helical" evidence="1">
    <location>
        <begin position="21"/>
        <end position="44"/>
    </location>
</feature>
<evidence type="ECO:0000313" key="2">
    <source>
        <dbReference type="EMBL" id="EKX54291.1"/>
    </source>
</evidence>
<protein>
    <submittedName>
        <fullName evidence="2 3">Uncharacterized protein</fullName>
    </submittedName>
</protein>
<dbReference type="AlphaFoldDB" id="L1K0E3"/>
<proteinExistence type="predicted"/>
<reference evidence="3" key="3">
    <citation type="submission" date="2016-03" db="UniProtKB">
        <authorList>
            <consortium name="EnsemblProtists"/>
        </authorList>
    </citation>
    <scope>IDENTIFICATION</scope>
</reference>
<reference evidence="2 4" key="1">
    <citation type="journal article" date="2012" name="Nature">
        <title>Algal genomes reveal evolutionary mosaicism and the fate of nucleomorphs.</title>
        <authorList>
            <consortium name="DOE Joint Genome Institute"/>
            <person name="Curtis B.A."/>
            <person name="Tanifuji G."/>
            <person name="Burki F."/>
            <person name="Gruber A."/>
            <person name="Irimia M."/>
            <person name="Maruyama S."/>
            <person name="Arias M.C."/>
            <person name="Ball S.G."/>
            <person name="Gile G.H."/>
            <person name="Hirakawa Y."/>
            <person name="Hopkins J.F."/>
            <person name="Kuo A."/>
            <person name="Rensing S.A."/>
            <person name="Schmutz J."/>
            <person name="Symeonidi A."/>
            <person name="Elias M."/>
            <person name="Eveleigh R.J."/>
            <person name="Herman E.K."/>
            <person name="Klute M.J."/>
            <person name="Nakayama T."/>
            <person name="Obornik M."/>
            <person name="Reyes-Prieto A."/>
            <person name="Armbrust E.V."/>
            <person name="Aves S.J."/>
            <person name="Beiko R.G."/>
            <person name="Coutinho P."/>
            <person name="Dacks J.B."/>
            <person name="Durnford D.G."/>
            <person name="Fast N.M."/>
            <person name="Green B.R."/>
            <person name="Grisdale C.J."/>
            <person name="Hempel F."/>
            <person name="Henrissat B."/>
            <person name="Hoppner M.P."/>
            <person name="Ishida K."/>
            <person name="Kim E."/>
            <person name="Koreny L."/>
            <person name="Kroth P.G."/>
            <person name="Liu Y."/>
            <person name="Malik S.B."/>
            <person name="Maier U.G."/>
            <person name="McRose D."/>
            <person name="Mock T."/>
            <person name="Neilson J.A."/>
            <person name="Onodera N.T."/>
            <person name="Poole A.M."/>
            <person name="Pritham E.J."/>
            <person name="Richards T.A."/>
            <person name="Rocap G."/>
            <person name="Roy S.W."/>
            <person name="Sarai C."/>
            <person name="Schaack S."/>
            <person name="Shirato S."/>
            <person name="Slamovits C.H."/>
            <person name="Spencer D.F."/>
            <person name="Suzuki S."/>
            <person name="Worden A.Z."/>
            <person name="Zauner S."/>
            <person name="Barry K."/>
            <person name="Bell C."/>
            <person name="Bharti A.K."/>
            <person name="Crow J.A."/>
            <person name="Grimwood J."/>
            <person name="Kramer R."/>
            <person name="Lindquist E."/>
            <person name="Lucas S."/>
            <person name="Salamov A."/>
            <person name="McFadden G.I."/>
            <person name="Lane C.E."/>
            <person name="Keeling P.J."/>
            <person name="Gray M.W."/>
            <person name="Grigoriev I.V."/>
            <person name="Archibald J.M."/>
        </authorList>
    </citation>
    <scope>NUCLEOTIDE SEQUENCE</scope>
    <source>
        <strain evidence="2 4">CCMP2712</strain>
    </source>
</reference>
<accession>L1K0E3</accession>
<evidence type="ECO:0000313" key="3">
    <source>
        <dbReference type="EnsemblProtists" id="EKX54291"/>
    </source>
</evidence>
<gene>
    <name evidence="2" type="ORF">GUITHDRAFT_99767</name>
</gene>
<dbReference type="PaxDb" id="55529-EKX54291"/>
<sequence length="307" mass="34199">MVRSLNKEPTLTRKVKIYAKTLLTFLALVLFWYAIYEILGYMVVGNVTAFVAKISTQTNHTISQGNQTSVDTQTAKHLEGWITLAVGQSYFWFAVFLLVASQEIRFCSLSRPVDDKADLGEGANEGLEGEAEQAAGAVEGEERCFSTAKKGWQTPASYILRWNWNCMLGVMAWMGLDFTCDSVHIIIQSLNGFFPRLAINLAFLLVANIIFISLNQINGTVRSRGGGLYKKARKGKHYFRLNGARDSKRGGYAHASDKAAEKLLKHPARRQDFFQKLPGRTGPLMPPFHRFHPATSSKQSASGEEIV</sequence>
<name>L1K0E3_GUITC</name>
<reference evidence="4" key="2">
    <citation type="submission" date="2012-11" db="EMBL/GenBank/DDBJ databases">
        <authorList>
            <person name="Kuo A."/>
            <person name="Curtis B.A."/>
            <person name="Tanifuji G."/>
            <person name="Burki F."/>
            <person name="Gruber A."/>
            <person name="Irimia M."/>
            <person name="Maruyama S."/>
            <person name="Arias M.C."/>
            <person name="Ball S.G."/>
            <person name="Gile G.H."/>
            <person name="Hirakawa Y."/>
            <person name="Hopkins J.F."/>
            <person name="Rensing S.A."/>
            <person name="Schmutz J."/>
            <person name="Symeonidi A."/>
            <person name="Elias M."/>
            <person name="Eveleigh R.J."/>
            <person name="Herman E.K."/>
            <person name="Klute M.J."/>
            <person name="Nakayama T."/>
            <person name="Obornik M."/>
            <person name="Reyes-Prieto A."/>
            <person name="Armbrust E.V."/>
            <person name="Aves S.J."/>
            <person name="Beiko R.G."/>
            <person name="Coutinho P."/>
            <person name="Dacks J.B."/>
            <person name="Durnford D.G."/>
            <person name="Fast N.M."/>
            <person name="Green B.R."/>
            <person name="Grisdale C."/>
            <person name="Hempe F."/>
            <person name="Henrissat B."/>
            <person name="Hoppner M.P."/>
            <person name="Ishida K.-I."/>
            <person name="Kim E."/>
            <person name="Koreny L."/>
            <person name="Kroth P.G."/>
            <person name="Liu Y."/>
            <person name="Malik S.-B."/>
            <person name="Maier U.G."/>
            <person name="McRose D."/>
            <person name="Mock T."/>
            <person name="Neilson J.A."/>
            <person name="Onodera N.T."/>
            <person name="Poole A.M."/>
            <person name="Pritham E.J."/>
            <person name="Richards T.A."/>
            <person name="Rocap G."/>
            <person name="Roy S.W."/>
            <person name="Sarai C."/>
            <person name="Schaack S."/>
            <person name="Shirato S."/>
            <person name="Slamovits C.H."/>
            <person name="Spencer D.F."/>
            <person name="Suzuki S."/>
            <person name="Worden A.Z."/>
            <person name="Zauner S."/>
            <person name="Barry K."/>
            <person name="Bell C."/>
            <person name="Bharti A.K."/>
            <person name="Crow J.A."/>
            <person name="Grimwood J."/>
            <person name="Kramer R."/>
            <person name="Lindquist E."/>
            <person name="Lucas S."/>
            <person name="Salamov A."/>
            <person name="McFadden G.I."/>
            <person name="Lane C.E."/>
            <person name="Keeling P.J."/>
            <person name="Gray M.W."/>
            <person name="Grigoriev I.V."/>
            <person name="Archibald J.M."/>
        </authorList>
    </citation>
    <scope>NUCLEOTIDE SEQUENCE</scope>
    <source>
        <strain evidence="4">CCMP2712</strain>
    </source>
</reference>
<keyword evidence="1" id="KW-1133">Transmembrane helix</keyword>
<dbReference type="GeneID" id="17311168"/>
<keyword evidence="4" id="KW-1185">Reference proteome</keyword>
<keyword evidence="1" id="KW-0812">Transmembrane</keyword>
<feature type="transmembrane region" description="Helical" evidence="1">
    <location>
        <begin position="81"/>
        <end position="101"/>
    </location>
</feature>
<evidence type="ECO:0000313" key="4">
    <source>
        <dbReference type="Proteomes" id="UP000011087"/>
    </source>
</evidence>
<evidence type="ECO:0000256" key="1">
    <source>
        <dbReference type="SAM" id="Phobius"/>
    </source>
</evidence>
<dbReference type="KEGG" id="gtt:GUITHDRAFT_99767"/>
<dbReference type="EnsemblProtists" id="EKX54291">
    <property type="protein sequence ID" value="EKX54291"/>
    <property type="gene ID" value="GUITHDRAFT_99767"/>
</dbReference>
<feature type="transmembrane region" description="Helical" evidence="1">
    <location>
        <begin position="166"/>
        <end position="187"/>
    </location>
</feature>
<dbReference type="RefSeq" id="XP_005841271.1">
    <property type="nucleotide sequence ID" value="XM_005841214.1"/>
</dbReference>
<dbReference type="EMBL" id="JH992967">
    <property type="protein sequence ID" value="EKX54291.1"/>
    <property type="molecule type" value="Genomic_DNA"/>
</dbReference>
<dbReference type="Proteomes" id="UP000011087">
    <property type="component" value="Unassembled WGS sequence"/>
</dbReference>
<dbReference type="HOGENOM" id="CLU_907465_0_0_1"/>
<keyword evidence="1" id="KW-0472">Membrane</keyword>